<evidence type="ECO:0000313" key="2">
    <source>
        <dbReference type="Proteomes" id="UP000035352"/>
    </source>
</evidence>
<accession>A0A0G3BL48</accession>
<proteinExistence type="predicted"/>
<evidence type="ECO:0000313" key="1">
    <source>
        <dbReference type="EMBL" id="AKJ30179.1"/>
    </source>
</evidence>
<dbReference type="Proteomes" id="UP000035352">
    <property type="component" value="Chromosome"/>
</dbReference>
<keyword evidence="2" id="KW-1185">Reference proteome</keyword>
<sequence>MMTQFRDAAEGVRMMAARAAPAGGREYSAATLIHGKVQTGYSR</sequence>
<dbReference type="AlphaFoldDB" id="A0A0G3BL48"/>
<gene>
    <name evidence="1" type="ORF">AAW51_3488</name>
</gene>
<organism evidence="1 2">
    <name type="scientific">Caldimonas brevitalea</name>
    <dbReference type="NCBI Taxonomy" id="413882"/>
    <lineage>
        <taxon>Bacteria</taxon>
        <taxon>Pseudomonadati</taxon>
        <taxon>Pseudomonadota</taxon>
        <taxon>Betaproteobacteria</taxon>
        <taxon>Burkholderiales</taxon>
        <taxon>Sphaerotilaceae</taxon>
        <taxon>Caldimonas</taxon>
    </lineage>
</organism>
<protein>
    <submittedName>
        <fullName evidence="1">Uncharacterized protein</fullName>
    </submittedName>
</protein>
<dbReference type="KEGG" id="pbh:AAW51_3488"/>
<dbReference type="STRING" id="413882.AAW51_3488"/>
<dbReference type="EMBL" id="CP011371">
    <property type="protein sequence ID" value="AKJ30179.1"/>
    <property type="molecule type" value="Genomic_DNA"/>
</dbReference>
<reference evidence="1 2" key="1">
    <citation type="submission" date="2015-05" db="EMBL/GenBank/DDBJ databases">
        <authorList>
            <person name="Tang B."/>
            <person name="Yu Y."/>
        </authorList>
    </citation>
    <scope>NUCLEOTIDE SEQUENCE [LARGE SCALE GENOMIC DNA]</scope>
    <source>
        <strain evidence="1 2">DSM 7029</strain>
    </source>
</reference>
<name>A0A0G3BL48_9BURK</name>